<name>A0AA40CGC4_9PEZI</name>
<dbReference type="Proteomes" id="UP001175001">
    <property type="component" value="Unassembled WGS sequence"/>
</dbReference>
<comment type="caution">
    <text evidence="2">The sequence shown here is derived from an EMBL/GenBank/DDBJ whole genome shotgun (WGS) entry which is preliminary data.</text>
</comment>
<evidence type="ECO:0000313" key="3">
    <source>
        <dbReference type="Proteomes" id="UP001175001"/>
    </source>
</evidence>
<evidence type="ECO:0000313" key="2">
    <source>
        <dbReference type="EMBL" id="KAK0637791.1"/>
    </source>
</evidence>
<keyword evidence="3" id="KW-1185">Reference proteome</keyword>
<sequence>MGGHSFEPEGLATPRIPTSLYNVLKQEYAAALSPFYHRTAHAKIIPTKPDHGDVDILASGPLLPHASTPTAIAASLNAASFKRNGAVTNYAIPHPSIASTFVQLDVQECPPGHLDWQLFQASYGDLAQILGVVHRPLGLTATDRGLHVRMAAVEKANRKASLVHLSHEPRAVLAFFGLDPGPYERAEFGSEDDVFAWVAGGRFFDRYAVVPRSGGGEEEKRRPESENHNDRARRAKRGMYRRFVEEWVPAHPEAGAACAWTREAVLEEALEVFGKRAEHDERLAEYRLATREEELWRAIKEKVPRKGVSLALVVRGLKRWVRAEGGTLALCDDPLLEEKKPWLRHMGDNGEEEVLKWVEEHWVEVQVKEKAFAALKKAQGLGLDGTSDLQEKEVKRIRLDDDVSAQ</sequence>
<reference evidence="2" key="1">
    <citation type="submission" date="2023-06" db="EMBL/GenBank/DDBJ databases">
        <title>Multi-omics analyses reveal the molecular pathogenesis toolkit of Lasiodiplodia hormozganensis, a cross-kingdom pathogen.</title>
        <authorList>
            <person name="Felix C."/>
            <person name="Meneses R."/>
            <person name="Goncalves M.F.M."/>
            <person name="Tilleman L."/>
            <person name="Duarte A.S."/>
            <person name="Jorrin-Novo J.V."/>
            <person name="Van De Peer Y."/>
            <person name="Deforce D."/>
            <person name="Van Nieuwerburgh F."/>
            <person name="Esteves A.C."/>
            <person name="Alves A."/>
        </authorList>
    </citation>
    <scope>NUCLEOTIDE SEQUENCE</scope>
    <source>
        <strain evidence="2">CBS 339.90</strain>
    </source>
</reference>
<proteinExistence type="predicted"/>
<dbReference type="EMBL" id="JAUJDW010000113">
    <property type="protein sequence ID" value="KAK0637791.1"/>
    <property type="molecule type" value="Genomic_DNA"/>
</dbReference>
<feature type="region of interest" description="Disordered" evidence="1">
    <location>
        <begin position="213"/>
        <end position="232"/>
    </location>
</feature>
<organism evidence="2 3">
    <name type="scientific">Lasiodiplodia hormozganensis</name>
    <dbReference type="NCBI Taxonomy" id="869390"/>
    <lineage>
        <taxon>Eukaryota</taxon>
        <taxon>Fungi</taxon>
        <taxon>Dikarya</taxon>
        <taxon>Ascomycota</taxon>
        <taxon>Pezizomycotina</taxon>
        <taxon>Dothideomycetes</taxon>
        <taxon>Dothideomycetes incertae sedis</taxon>
        <taxon>Botryosphaeriales</taxon>
        <taxon>Botryosphaeriaceae</taxon>
        <taxon>Lasiodiplodia</taxon>
    </lineage>
</organism>
<dbReference type="AlphaFoldDB" id="A0AA40CGC4"/>
<protein>
    <submittedName>
        <fullName evidence="2">Uncharacterized protein</fullName>
    </submittedName>
</protein>
<evidence type="ECO:0000256" key="1">
    <source>
        <dbReference type="SAM" id="MobiDB-lite"/>
    </source>
</evidence>
<accession>A0AA40CGC4</accession>
<feature type="compositionally biased region" description="Basic and acidic residues" evidence="1">
    <location>
        <begin position="215"/>
        <end position="232"/>
    </location>
</feature>
<gene>
    <name evidence="2" type="ORF">DIS24_g10469</name>
</gene>